<comment type="caution">
    <text evidence="2">The sequence shown here is derived from an EMBL/GenBank/DDBJ whole genome shotgun (WGS) entry which is preliminary data.</text>
</comment>
<keyword evidence="3" id="KW-1185">Reference proteome</keyword>
<proteinExistence type="predicted"/>
<protein>
    <submittedName>
        <fullName evidence="2">Uncharacterized protein</fullName>
    </submittedName>
</protein>
<organism evidence="2 3">
    <name type="scientific">Folsomia candida</name>
    <name type="common">Springtail</name>
    <dbReference type="NCBI Taxonomy" id="158441"/>
    <lineage>
        <taxon>Eukaryota</taxon>
        <taxon>Metazoa</taxon>
        <taxon>Ecdysozoa</taxon>
        <taxon>Arthropoda</taxon>
        <taxon>Hexapoda</taxon>
        <taxon>Collembola</taxon>
        <taxon>Entomobryomorpha</taxon>
        <taxon>Isotomoidea</taxon>
        <taxon>Isotomidae</taxon>
        <taxon>Proisotominae</taxon>
        <taxon>Folsomia</taxon>
    </lineage>
</organism>
<reference evidence="2 3" key="1">
    <citation type="submission" date="2015-12" db="EMBL/GenBank/DDBJ databases">
        <title>The genome of Folsomia candida.</title>
        <authorList>
            <person name="Faddeeva A."/>
            <person name="Derks M.F."/>
            <person name="Anvar Y."/>
            <person name="Smit S."/>
            <person name="Van Straalen N."/>
            <person name="Roelofs D."/>
        </authorList>
    </citation>
    <scope>NUCLEOTIDE SEQUENCE [LARGE SCALE GENOMIC DNA]</scope>
    <source>
        <strain evidence="2 3">VU population</strain>
        <tissue evidence="2">Whole body</tissue>
    </source>
</reference>
<evidence type="ECO:0000313" key="2">
    <source>
        <dbReference type="EMBL" id="OXA59803.1"/>
    </source>
</evidence>
<feature type="region of interest" description="Disordered" evidence="1">
    <location>
        <begin position="1"/>
        <end position="64"/>
    </location>
</feature>
<gene>
    <name evidence="2" type="ORF">Fcan01_05363</name>
</gene>
<feature type="compositionally biased region" description="Polar residues" evidence="1">
    <location>
        <begin position="1"/>
        <end position="11"/>
    </location>
</feature>
<feature type="compositionally biased region" description="Low complexity" evidence="1">
    <location>
        <begin position="173"/>
        <end position="203"/>
    </location>
</feature>
<dbReference type="EMBL" id="LNIX01000002">
    <property type="protein sequence ID" value="OXA59803.1"/>
    <property type="molecule type" value="Genomic_DNA"/>
</dbReference>
<evidence type="ECO:0000313" key="3">
    <source>
        <dbReference type="Proteomes" id="UP000198287"/>
    </source>
</evidence>
<dbReference type="AlphaFoldDB" id="A0A226EQA5"/>
<feature type="region of interest" description="Disordered" evidence="1">
    <location>
        <begin position="76"/>
        <end position="114"/>
    </location>
</feature>
<name>A0A226EQA5_FOLCA</name>
<sequence>MANSQTIKNSSPLPPSPGNVNSVFFTGGDSALGKTDKLLPVQRSNGMQSRNRSPSPNKNKPNISITIDHAEDSTEQFGINGLSPSPNVDKSRGDNYNGNSKGGNRKSRKDSHVLSRDPIYERKYIVRSFEYDRELISRQQVMIAFQPMTGIEEIDYKRDMLRIKVENRKRAEALSTSRSRATTSLDTFTASSKSQPGSRSPSPAAGRAILSVDNTSEYQISKKLADSTSQAIKVTKKVSSINKKLTPKINAKIPKK</sequence>
<feature type="compositionally biased region" description="Low complexity" evidence="1">
    <location>
        <begin position="49"/>
        <end position="64"/>
    </location>
</feature>
<dbReference type="Proteomes" id="UP000198287">
    <property type="component" value="Unassembled WGS sequence"/>
</dbReference>
<feature type="region of interest" description="Disordered" evidence="1">
    <location>
        <begin position="169"/>
        <end position="208"/>
    </location>
</feature>
<feature type="compositionally biased region" description="Polar residues" evidence="1">
    <location>
        <begin position="82"/>
        <end position="99"/>
    </location>
</feature>
<evidence type="ECO:0000256" key="1">
    <source>
        <dbReference type="SAM" id="MobiDB-lite"/>
    </source>
</evidence>
<accession>A0A226EQA5</accession>